<keyword evidence="3" id="KW-1185">Reference proteome</keyword>
<feature type="transmembrane region" description="Helical" evidence="1">
    <location>
        <begin position="38"/>
        <end position="59"/>
    </location>
</feature>
<evidence type="ECO:0000313" key="3">
    <source>
        <dbReference type="Proteomes" id="UP000235145"/>
    </source>
</evidence>
<name>A0A9R1UDA1_LACSA</name>
<accession>A0A9R1UDA1</accession>
<evidence type="ECO:0000256" key="1">
    <source>
        <dbReference type="SAM" id="Phobius"/>
    </source>
</evidence>
<reference evidence="2 3" key="1">
    <citation type="journal article" date="2017" name="Nat. Commun.">
        <title>Genome assembly with in vitro proximity ligation data and whole-genome triplication in lettuce.</title>
        <authorList>
            <person name="Reyes-Chin-Wo S."/>
            <person name="Wang Z."/>
            <person name="Yang X."/>
            <person name="Kozik A."/>
            <person name="Arikit S."/>
            <person name="Song C."/>
            <person name="Xia L."/>
            <person name="Froenicke L."/>
            <person name="Lavelle D.O."/>
            <person name="Truco M.J."/>
            <person name="Xia R."/>
            <person name="Zhu S."/>
            <person name="Xu C."/>
            <person name="Xu H."/>
            <person name="Xu X."/>
            <person name="Cox K."/>
            <person name="Korf I."/>
            <person name="Meyers B.C."/>
            <person name="Michelmore R.W."/>
        </authorList>
    </citation>
    <scope>NUCLEOTIDE SEQUENCE [LARGE SCALE GENOMIC DNA]</scope>
    <source>
        <strain evidence="3">cv. Salinas</strain>
        <tissue evidence="2">Seedlings</tissue>
    </source>
</reference>
<keyword evidence="1" id="KW-0812">Transmembrane</keyword>
<keyword evidence="1" id="KW-0472">Membrane</keyword>
<keyword evidence="1" id="KW-1133">Transmembrane helix</keyword>
<dbReference type="EMBL" id="NBSK02000009">
    <property type="protein sequence ID" value="KAJ0185008.1"/>
    <property type="molecule type" value="Genomic_DNA"/>
</dbReference>
<organism evidence="2 3">
    <name type="scientific">Lactuca sativa</name>
    <name type="common">Garden lettuce</name>
    <dbReference type="NCBI Taxonomy" id="4236"/>
    <lineage>
        <taxon>Eukaryota</taxon>
        <taxon>Viridiplantae</taxon>
        <taxon>Streptophyta</taxon>
        <taxon>Embryophyta</taxon>
        <taxon>Tracheophyta</taxon>
        <taxon>Spermatophyta</taxon>
        <taxon>Magnoliopsida</taxon>
        <taxon>eudicotyledons</taxon>
        <taxon>Gunneridae</taxon>
        <taxon>Pentapetalae</taxon>
        <taxon>asterids</taxon>
        <taxon>campanulids</taxon>
        <taxon>Asterales</taxon>
        <taxon>Asteraceae</taxon>
        <taxon>Cichorioideae</taxon>
        <taxon>Cichorieae</taxon>
        <taxon>Lactucinae</taxon>
        <taxon>Lactuca</taxon>
    </lineage>
</organism>
<proteinExistence type="predicted"/>
<dbReference type="AlphaFoldDB" id="A0A9R1UDA1"/>
<evidence type="ECO:0000313" key="2">
    <source>
        <dbReference type="EMBL" id="KAJ0185008.1"/>
    </source>
</evidence>
<dbReference type="Proteomes" id="UP000235145">
    <property type="component" value="Unassembled WGS sequence"/>
</dbReference>
<sequence>MSEPPRLILSKPAPFAIMLISSSRIVLARQFCVNCFSIMLLGFPPPILASMVIPSVTLLQSRFSTGKSLRILFHHPIIVMSTVSFVPITS</sequence>
<comment type="caution">
    <text evidence="2">The sequence shown here is derived from an EMBL/GenBank/DDBJ whole genome shotgun (WGS) entry which is preliminary data.</text>
</comment>
<protein>
    <submittedName>
        <fullName evidence="2">Uncharacterized protein</fullName>
    </submittedName>
</protein>
<gene>
    <name evidence="2" type="ORF">LSAT_V11C900481110</name>
</gene>
<feature type="transmembrane region" description="Helical" evidence="1">
    <location>
        <begin position="71"/>
        <end position="88"/>
    </location>
</feature>